<dbReference type="Proteomes" id="UP000620075">
    <property type="component" value="Unassembled WGS sequence"/>
</dbReference>
<dbReference type="Gene3D" id="3.60.15.10">
    <property type="entry name" value="Ribonuclease Z/Hydroxyacylglutathione hydrolase-like"/>
    <property type="match status" value="1"/>
</dbReference>
<dbReference type="InterPro" id="IPR051013">
    <property type="entry name" value="MBL_superfamily_lactonases"/>
</dbReference>
<dbReference type="PANTHER" id="PTHR42978">
    <property type="entry name" value="QUORUM-QUENCHING LACTONASE YTNP-RELATED-RELATED"/>
    <property type="match status" value="1"/>
</dbReference>
<dbReference type="GO" id="GO:0046872">
    <property type="term" value="F:metal ion binding"/>
    <property type="evidence" value="ECO:0007669"/>
    <property type="project" value="UniProtKB-KW"/>
</dbReference>
<dbReference type="InterPro" id="IPR001279">
    <property type="entry name" value="Metallo-B-lactamas"/>
</dbReference>
<feature type="domain" description="Metallo-beta-lactamase" evidence="5">
    <location>
        <begin position="47"/>
        <end position="257"/>
    </location>
</feature>
<keyword evidence="2" id="KW-0479">Metal-binding</keyword>
<comment type="caution">
    <text evidence="6">The sequence shown here is derived from an EMBL/GenBank/DDBJ whole genome shotgun (WGS) entry which is preliminary data.</text>
</comment>
<proteinExistence type="inferred from homology"/>
<evidence type="ECO:0000256" key="4">
    <source>
        <dbReference type="ARBA" id="ARBA00022833"/>
    </source>
</evidence>
<evidence type="ECO:0000256" key="1">
    <source>
        <dbReference type="ARBA" id="ARBA00007749"/>
    </source>
</evidence>
<sequence>MRLGDFEIHLLRAGGWRSDGGATFGVVPKVLWERQKPADEQNLIRTDCIGVVVRHRGRVIVCETGIGSKLSEKRARQVGVWQPEGLLVALRKLGLRPDEVDVVTSTHLHWDHAGGFTRRSPSGEVELTFPRAKHFVQQAEFDFALSPDPRSRAGYYDDDILPVADAGRLEFVSGEAEVMPGLVLRQTGGHTPGHQLVVFRAAQDLACVMTGDLVGLRPHLRVPWIPAADLDVLRSLEEKARLLREAAEHRWLLVLGHEPEQPAGYVDAAGSWSPEDTLED</sequence>
<evidence type="ECO:0000313" key="6">
    <source>
        <dbReference type="EMBL" id="MBJ7603514.1"/>
    </source>
</evidence>
<reference evidence="6 7" key="1">
    <citation type="submission" date="2020-10" db="EMBL/GenBank/DDBJ databases">
        <title>Ca. Dormibacterota MAGs.</title>
        <authorList>
            <person name="Montgomery K."/>
        </authorList>
    </citation>
    <scope>NUCLEOTIDE SEQUENCE [LARGE SCALE GENOMIC DNA]</scope>
    <source>
        <strain evidence="6">SC8811_S16_3</strain>
    </source>
</reference>
<dbReference type="SUPFAM" id="SSF56281">
    <property type="entry name" value="Metallo-hydrolase/oxidoreductase"/>
    <property type="match status" value="1"/>
</dbReference>
<dbReference type="EMBL" id="JAEKNQ010000038">
    <property type="protein sequence ID" value="MBJ7603514.1"/>
    <property type="molecule type" value="Genomic_DNA"/>
</dbReference>
<evidence type="ECO:0000259" key="5">
    <source>
        <dbReference type="SMART" id="SM00849"/>
    </source>
</evidence>
<dbReference type="Pfam" id="PF00753">
    <property type="entry name" value="Lactamase_B"/>
    <property type="match status" value="1"/>
</dbReference>
<dbReference type="RefSeq" id="WP_338179663.1">
    <property type="nucleotide sequence ID" value="NZ_JAEKNQ010000038.1"/>
</dbReference>
<dbReference type="AlphaFoldDB" id="A0A934NE28"/>
<dbReference type="GO" id="GO:0016787">
    <property type="term" value="F:hydrolase activity"/>
    <property type="evidence" value="ECO:0007669"/>
    <property type="project" value="UniProtKB-KW"/>
</dbReference>
<dbReference type="PANTHER" id="PTHR42978:SF6">
    <property type="entry name" value="QUORUM-QUENCHING LACTONASE YTNP-RELATED"/>
    <property type="match status" value="1"/>
</dbReference>
<comment type="similarity">
    <text evidence="1">Belongs to the metallo-beta-lactamase superfamily.</text>
</comment>
<organism evidence="6 7">
    <name type="scientific">Candidatus Dormiibacter inghamiae</name>
    <dbReference type="NCBI Taxonomy" id="3127013"/>
    <lineage>
        <taxon>Bacteria</taxon>
        <taxon>Bacillati</taxon>
        <taxon>Candidatus Dormiibacterota</taxon>
        <taxon>Candidatus Dormibacteria</taxon>
        <taxon>Candidatus Dormibacterales</taxon>
        <taxon>Candidatus Dormibacteraceae</taxon>
        <taxon>Candidatus Dormiibacter</taxon>
    </lineage>
</organism>
<accession>A0A934NE28</accession>
<gene>
    <name evidence="6" type="ORF">JF888_10055</name>
</gene>
<evidence type="ECO:0000256" key="2">
    <source>
        <dbReference type="ARBA" id="ARBA00022723"/>
    </source>
</evidence>
<protein>
    <submittedName>
        <fullName evidence="6">MBL fold metallo-hydrolase</fullName>
    </submittedName>
</protein>
<name>A0A934NE28_9BACT</name>
<dbReference type="SMART" id="SM00849">
    <property type="entry name" value="Lactamase_B"/>
    <property type="match status" value="1"/>
</dbReference>
<dbReference type="InterPro" id="IPR036866">
    <property type="entry name" value="RibonucZ/Hydroxyglut_hydro"/>
</dbReference>
<evidence type="ECO:0000313" key="7">
    <source>
        <dbReference type="Proteomes" id="UP000620075"/>
    </source>
</evidence>
<keyword evidence="3" id="KW-0378">Hydrolase</keyword>
<evidence type="ECO:0000256" key="3">
    <source>
        <dbReference type="ARBA" id="ARBA00022801"/>
    </source>
</evidence>
<keyword evidence="4" id="KW-0862">Zinc</keyword>